<dbReference type="PROSITE" id="PS51379">
    <property type="entry name" value="4FE4S_FER_2"/>
    <property type="match status" value="3"/>
</dbReference>
<evidence type="ECO:0000313" key="8">
    <source>
        <dbReference type="Proteomes" id="UP000248897"/>
    </source>
</evidence>
<dbReference type="PROSITE" id="PS00198">
    <property type="entry name" value="4FE4S_FER_1"/>
    <property type="match status" value="1"/>
</dbReference>
<evidence type="ECO:0000313" key="7">
    <source>
        <dbReference type="EMBL" id="SQI45180.1"/>
    </source>
</evidence>
<dbReference type="SUPFAM" id="SSF54862">
    <property type="entry name" value="4Fe-4S ferredoxins"/>
    <property type="match status" value="1"/>
</dbReference>
<keyword evidence="4" id="KW-0411">Iron-sulfur</keyword>
<keyword evidence="9" id="KW-1185">Reference proteome</keyword>
<dbReference type="Pfam" id="PF00037">
    <property type="entry name" value="Fer4"/>
    <property type="match status" value="1"/>
</dbReference>
<evidence type="ECO:0000256" key="4">
    <source>
        <dbReference type="ARBA" id="ARBA00023014"/>
    </source>
</evidence>
<dbReference type="EMBL" id="CP065673">
    <property type="protein sequence ID" value="QPS19118.1"/>
    <property type="molecule type" value="Genomic_DNA"/>
</dbReference>
<keyword evidence="7" id="KW-0560">Oxidoreductase</keyword>
<dbReference type="EMBL" id="LS483469">
    <property type="protein sequence ID" value="SQI45180.1"/>
    <property type="molecule type" value="Genomic_DNA"/>
</dbReference>
<dbReference type="RefSeq" id="WP_006328064.1">
    <property type="nucleotide sequence ID" value="NZ_CAMISH010000005.1"/>
</dbReference>
<accession>A0A2X4VIL7</accession>
<evidence type="ECO:0000259" key="5">
    <source>
        <dbReference type="PROSITE" id="PS51379"/>
    </source>
</evidence>
<evidence type="ECO:0000256" key="3">
    <source>
        <dbReference type="ARBA" id="ARBA00023004"/>
    </source>
</evidence>
<feature type="domain" description="4Fe-4S ferredoxin-type" evidence="5">
    <location>
        <begin position="2"/>
        <end position="25"/>
    </location>
</feature>
<dbReference type="PANTHER" id="PTHR42859:SF16">
    <property type="entry name" value="FORMATE HYDROGENLYASE SUBUNIT 2-RELATED"/>
    <property type="match status" value="1"/>
</dbReference>
<dbReference type="GO" id="GO:0016491">
    <property type="term" value="F:oxidoreductase activity"/>
    <property type="evidence" value="ECO:0007669"/>
    <property type="project" value="UniProtKB-KW"/>
</dbReference>
<dbReference type="Gene3D" id="3.30.70.20">
    <property type="match status" value="2"/>
</dbReference>
<sequence>MNRFLIADAKLCMGCNTCMASCATEHRLAGLQALPRLRVMRNARDSAPVMCRQCEDAPCAQVCPVNAITHQDNAIVLNESLCVSCKLCGIACPFGAIGFGGSVPLAIPGDCQTALAPPPPASARPVSAFLDCQPGVRAVAVKCDLCAFSPDGPACIRTCPTNAIRLVADHDVRQASERKRRNAMQALAAELPFVSPPVARKEPNR</sequence>
<feature type="domain" description="4Fe-4S ferredoxin-type" evidence="5">
    <location>
        <begin position="73"/>
        <end position="102"/>
    </location>
</feature>
<keyword evidence="1" id="KW-0004">4Fe-4S</keyword>
<keyword evidence="2" id="KW-0479">Metal-binding</keyword>
<reference evidence="7 8" key="1">
    <citation type="submission" date="2018-06" db="EMBL/GenBank/DDBJ databases">
        <authorList>
            <consortium name="Pathogen Informatics"/>
            <person name="Doyle S."/>
        </authorList>
    </citation>
    <scope>NUCLEOTIDE SEQUENCE [LARGE SCALE GENOMIC DNA]</scope>
    <source>
        <strain evidence="7 8">NCTC12961</strain>
    </source>
</reference>
<dbReference type="InterPro" id="IPR050294">
    <property type="entry name" value="RnfB_subfamily"/>
</dbReference>
<dbReference type="GO" id="GO:0046872">
    <property type="term" value="F:metal ion binding"/>
    <property type="evidence" value="ECO:0007669"/>
    <property type="project" value="UniProtKB-KW"/>
</dbReference>
<dbReference type="PANTHER" id="PTHR42859">
    <property type="entry name" value="OXIDOREDUCTASE"/>
    <property type="match status" value="1"/>
</dbReference>
<name>A0A2X4VIL7_SERPL</name>
<dbReference type="CDD" id="cd10554">
    <property type="entry name" value="HycB_like"/>
    <property type="match status" value="1"/>
</dbReference>
<protein>
    <submittedName>
        <fullName evidence="6">4Fe-4S dicluster domain-containing protein</fullName>
    </submittedName>
    <submittedName>
        <fullName evidence="7">Hydrogenase-4 component A</fullName>
        <ecNumber evidence="7">1.-.-.-</ecNumber>
    </submittedName>
</protein>
<keyword evidence="3" id="KW-0408">Iron</keyword>
<dbReference type="InterPro" id="IPR017900">
    <property type="entry name" value="4Fe4S_Fe_S_CS"/>
</dbReference>
<evidence type="ECO:0000313" key="6">
    <source>
        <dbReference type="EMBL" id="QPS19118.1"/>
    </source>
</evidence>
<organism evidence="7 8">
    <name type="scientific">Serratia plymuthica</name>
    <dbReference type="NCBI Taxonomy" id="82996"/>
    <lineage>
        <taxon>Bacteria</taxon>
        <taxon>Pseudomonadati</taxon>
        <taxon>Pseudomonadota</taxon>
        <taxon>Gammaproteobacteria</taxon>
        <taxon>Enterobacterales</taxon>
        <taxon>Yersiniaceae</taxon>
        <taxon>Serratia</taxon>
    </lineage>
</organism>
<dbReference type="Proteomes" id="UP000248897">
    <property type="component" value="Chromosome 1"/>
</dbReference>
<dbReference type="STRING" id="82996.ADP72_14605"/>
<dbReference type="AlphaFoldDB" id="A0A2X4VIL7"/>
<evidence type="ECO:0000313" key="9">
    <source>
        <dbReference type="Proteomes" id="UP000594967"/>
    </source>
</evidence>
<dbReference type="InterPro" id="IPR017896">
    <property type="entry name" value="4Fe4S_Fe-S-bd"/>
</dbReference>
<evidence type="ECO:0000256" key="1">
    <source>
        <dbReference type="ARBA" id="ARBA00022485"/>
    </source>
</evidence>
<dbReference type="EC" id="1.-.-.-" evidence="7"/>
<dbReference type="Proteomes" id="UP000594967">
    <property type="component" value="Chromosome"/>
</dbReference>
<evidence type="ECO:0000256" key="2">
    <source>
        <dbReference type="ARBA" id="ARBA00022723"/>
    </source>
</evidence>
<reference evidence="6 9" key="2">
    <citation type="submission" date="2020-12" db="EMBL/GenBank/DDBJ databases">
        <title>FDA dAtabase for Regulatory Grade micrObial Sequences (FDA-ARGOS): Supporting development and validation of Infectious Disease Dx tests.</title>
        <authorList>
            <person name="Sproer C."/>
            <person name="Gronow S."/>
            <person name="Severitt S."/>
            <person name="Schroder I."/>
            <person name="Tallon L."/>
            <person name="Sadzewicz L."/>
            <person name="Zhao X."/>
            <person name="Boylan J."/>
            <person name="Ott S."/>
            <person name="Bowen H."/>
            <person name="Vavikolanu K."/>
            <person name="Mehta A."/>
            <person name="Aluvathingal J."/>
            <person name="Nadendla S."/>
            <person name="Lowell S."/>
            <person name="Myers T."/>
            <person name="Yan Y."/>
            <person name="Sichtig H."/>
        </authorList>
    </citation>
    <scope>NUCLEOTIDE SEQUENCE [LARGE SCALE GENOMIC DNA]</scope>
    <source>
        <strain evidence="6 9">FDAARGOS_907</strain>
    </source>
</reference>
<dbReference type="GO" id="GO:0051539">
    <property type="term" value="F:4 iron, 4 sulfur cluster binding"/>
    <property type="evidence" value="ECO:0007669"/>
    <property type="project" value="UniProtKB-KW"/>
</dbReference>
<feature type="domain" description="4Fe-4S ferredoxin-type" evidence="5">
    <location>
        <begin position="137"/>
        <end position="169"/>
    </location>
</feature>
<proteinExistence type="predicted"/>
<gene>
    <name evidence="7" type="primary">hyfA</name>
    <name evidence="6" type="ORF">I6G64_16110</name>
    <name evidence="7" type="ORF">NCTC12961_05081</name>
</gene>